<protein>
    <submittedName>
        <fullName evidence="2">Uncharacterized protein</fullName>
    </submittedName>
</protein>
<dbReference type="Proteomes" id="UP000275385">
    <property type="component" value="Unassembled WGS sequence"/>
</dbReference>
<accession>A0A420YAF2</accession>
<feature type="region of interest" description="Disordered" evidence="1">
    <location>
        <begin position="143"/>
        <end position="172"/>
    </location>
</feature>
<feature type="compositionally biased region" description="Polar residues" evidence="1">
    <location>
        <begin position="154"/>
        <end position="170"/>
    </location>
</feature>
<evidence type="ECO:0000256" key="1">
    <source>
        <dbReference type="SAM" id="MobiDB-lite"/>
    </source>
</evidence>
<proteinExistence type="predicted"/>
<organism evidence="2 3">
    <name type="scientific">Coniochaeta pulveracea</name>
    <dbReference type="NCBI Taxonomy" id="177199"/>
    <lineage>
        <taxon>Eukaryota</taxon>
        <taxon>Fungi</taxon>
        <taxon>Dikarya</taxon>
        <taxon>Ascomycota</taxon>
        <taxon>Pezizomycotina</taxon>
        <taxon>Sordariomycetes</taxon>
        <taxon>Sordariomycetidae</taxon>
        <taxon>Coniochaetales</taxon>
        <taxon>Coniochaetaceae</taxon>
        <taxon>Coniochaeta</taxon>
    </lineage>
</organism>
<feature type="compositionally biased region" description="Low complexity" evidence="1">
    <location>
        <begin position="33"/>
        <end position="51"/>
    </location>
</feature>
<keyword evidence="3" id="KW-1185">Reference proteome</keyword>
<gene>
    <name evidence="2" type="ORF">DL546_006456</name>
</gene>
<comment type="caution">
    <text evidence="2">The sequence shown here is derived from an EMBL/GenBank/DDBJ whole genome shotgun (WGS) entry which is preliminary data.</text>
</comment>
<evidence type="ECO:0000313" key="2">
    <source>
        <dbReference type="EMBL" id="RKU44863.1"/>
    </source>
</evidence>
<dbReference type="STRING" id="177199.A0A420YAF2"/>
<name>A0A420YAF2_9PEZI</name>
<reference evidence="2 3" key="1">
    <citation type="submission" date="2018-08" db="EMBL/GenBank/DDBJ databases">
        <title>Draft genome of the lignicolous fungus Coniochaeta pulveracea.</title>
        <authorList>
            <person name="Borstlap C.J."/>
            <person name="De Witt R.N."/>
            <person name="Botha A."/>
            <person name="Volschenk H."/>
        </authorList>
    </citation>
    <scope>NUCLEOTIDE SEQUENCE [LARGE SCALE GENOMIC DNA]</scope>
    <source>
        <strain evidence="2 3">CAB683</strain>
    </source>
</reference>
<feature type="region of interest" description="Disordered" evidence="1">
    <location>
        <begin position="33"/>
        <end position="80"/>
    </location>
</feature>
<evidence type="ECO:0000313" key="3">
    <source>
        <dbReference type="Proteomes" id="UP000275385"/>
    </source>
</evidence>
<sequence>MLSFDENGMRRGSVTKPAKVVAQLNRVNSMFTMSSTAPSSSESPCCNSPVSTAESAPERRMVRSEAASPLMTGTSGKAGLNAQLPPLDIAATEYDAWPKFDMFTDEPPMFSAGLSASVDWSHYDGLDFGARAAGDFAPSNYSQPQSYGGFELNGSDQPPTMTTNTSTSGEPSELDDLIPSSFDDLDVGVASHGFSSLSGLPDSFLGTGLDYEFKVAKADPDNQYLPTPASLTNEEPILAAAASASMPGFSAFPDEMSLWLGNDFASIHGLPTPGLPMSYTDSPDGTMPSFWDAQ</sequence>
<dbReference type="AlphaFoldDB" id="A0A420YAF2"/>
<dbReference type="OrthoDB" id="5600085at2759"/>
<dbReference type="EMBL" id="QVQW01000026">
    <property type="protein sequence ID" value="RKU44863.1"/>
    <property type="molecule type" value="Genomic_DNA"/>
</dbReference>